<proteinExistence type="predicted"/>
<protein>
    <submittedName>
        <fullName evidence="2">Uncharacterized protein</fullName>
    </submittedName>
</protein>
<feature type="non-terminal residue" evidence="2">
    <location>
        <position position="1"/>
    </location>
</feature>
<feature type="compositionally biased region" description="Low complexity" evidence="1">
    <location>
        <begin position="120"/>
        <end position="132"/>
    </location>
</feature>
<feature type="non-terminal residue" evidence="2">
    <location>
        <position position="141"/>
    </location>
</feature>
<feature type="region of interest" description="Disordered" evidence="1">
    <location>
        <begin position="47"/>
        <end position="141"/>
    </location>
</feature>
<sequence length="141" mass="15548">WFVVCSRSSRSQSPSWSDLPVLLLLPRSFSPSCRVKRRCRHEATWTAAGSQSWWPYPRPGWSATPSRCSTSTRSPRHTSTRPPEVSPVPSWSTSTPRPAVRRAAASPTRPRPTTSPPTRPTTTSTCTTRSSPVARCEVSSA</sequence>
<evidence type="ECO:0000256" key="1">
    <source>
        <dbReference type="SAM" id="MobiDB-lite"/>
    </source>
</evidence>
<feature type="compositionally biased region" description="Low complexity" evidence="1">
    <location>
        <begin position="80"/>
        <end position="108"/>
    </location>
</feature>
<organism evidence="2">
    <name type="scientific">uncultured Acidimicrobiales bacterium</name>
    <dbReference type="NCBI Taxonomy" id="310071"/>
    <lineage>
        <taxon>Bacteria</taxon>
        <taxon>Bacillati</taxon>
        <taxon>Actinomycetota</taxon>
        <taxon>Acidimicrobiia</taxon>
        <taxon>Acidimicrobiales</taxon>
        <taxon>environmental samples</taxon>
    </lineage>
</organism>
<gene>
    <name evidence="2" type="ORF">AVDCRST_MAG10-989</name>
</gene>
<dbReference type="EMBL" id="CADCTB010000065">
    <property type="protein sequence ID" value="CAA9227385.1"/>
    <property type="molecule type" value="Genomic_DNA"/>
</dbReference>
<name>A0A6J4HNK9_9ACTN</name>
<evidence type="ECO:0000313" key="2">
    <source>
        <dbReference type="EMBL" id="CAA9227385.1"/>
    </source>
</evidence>
<accession>A0A6J4HNK9</accession>
<dbReference type="AlphaFoldDB" id="A0A6J4HNK9"/>
<reference evidence="2" key="1">
    <citation type="submission" date="2020-02" db="EMBL/GenBank/DDBJ databases">
        <authorList>
            <person name="Meier V. D."/>
        </authorList>
    </citation>
    <scope>NUCLEOTIDE SEQUENCE</scope>
    <source>
        <strain evidence="2">AVDCRST_MAG10</strain>
    </source>
</reference>
<feature type="compositionally biased region" description="Low complexity" evidence="1">
    <location>
        <begin position="64"/>
        <end position="73"/>
    </location>
</feature>
<feature type="compositionally biased region" description="Pro residues" evidence="1">
    <location>
        <begin position="109"/>
        <end position="119"/>
    </location>
</feature>